<keyword evidence="3" id="KW-0418">Kinase</keyword>
<evidence type="ECO:0000313" key="3">
    <source>
        <dbReference type="EMBL" id="PNH10495.1"/>
    </source>
</evidence>
<dbReference type="InterPro" id="IPR000719">
    <property type="entry name" value="Prot_kinase_dom"/>
</dbReference>
<gene>
    <name evidence="3" type="ORF">TSOC_002769</name>
</gene>
<keyword evidence="1" id="KW-0732">Signal</keyword>
<dbReference type="PROSITE" id="PS50011">
    <property type="entry name" value="PROTEIN_KINASE_DOM"/>
    <property type="match status" value="1"/>
</dbReference>
<feature type="chain" id="PRO_5014458629" evidence="1">
    <location>
        <begin position="21"/>
        <end position="185"/>
    </location>
</feature>
<dbReference type="InterPro" id="IPR051681">
    <property type="entry name" value="Ser/Thr_Kinases-Pseudokinases"/>
</dbReference>
<name>A0A2J8ADA3_9CHLO</name>
<organism evidence="3 4">
    <name type="scientific">Tetrabaena socialis</name>
    <dbReference type="NCBI Taxonomy" id="47790"/>
    <lineage>
        <taxon>Eukaryota</taxon>
        <taxon>Viridiplantae</taxon>
        <taxon>Chlorophyta</taxon>
        <taxon>core chlorophytes</taxon>
        <taxon>Chlorophyceae</taxon>
        <taxon>CS clade</taxon>
        <taxon>Chlamydomonadales</taxon>
        <taxon>Tetrabaenaceae</taxon>
        <taxon>Tetrabaena</taxon>
    </lineage>
</organism>
<dbReference type="OrthoDB" id="530519at2759"/>
<dbReference type="GO" id="GO:0004674">
    <property type="term" value="F:protein serine/threonine kinase activity"/>
    <property type="evidence" value="ECO:0007669"/>
    <property type="project" value="TreeGrafter"/>
</dbReference>
<evidence type="ECO:0000259" key="2">
    <source>
        <dbReference type="PROSITE" id="PS50011"/>
    </source>
</evidence>
<dbReference type="InterPro" id="IPR011009">
    <property type="entry name" value="Kinase-like_dom_sf"/>
</dbReference>
<feature type="domain" description="Protein kinase" evidence="2">
    <location>
        <begin position="1"/>
        <end position="185"/>
    </location>
</feature>
<proteinExistence type="predicted"/>
<keyword evidence="4" id="KW-1185">Reference proteome</keyword>
<dbReference type="Proteomes" id="UP000236333">
    <property type="component" value="Unassembled WGS sequence"/>
</dbReference>
<dbReference type="EMBL" id="PGGS01000054">
    <property type="protein sequence ID" value="PNH10495.1"/>
    <property type="molecule type" value="Genomic_DNA"/>
</dbReference>
<dbReference type="Gene3D" id="1.10.510.10">
    <property type="entry name" value="Transferase(Phosphotransferase) domain 1"/>
    <property type="match status" value="1"/>
</dbReference>
<feature type="signal peptide" evidence="1">
    <location>
        <begin position="1"/>
        <end position="20"/>
    </location>
</feature>
<dbReference type="PANTHER" id="PTHR44329">
    <property type="entry name" value="SERINE/THREONINE-PROTEIN KINASE TNNI3K-RELATED"/>
    <property type="match status" value="1"/>
</dbReference>
<accession>A0A2J8ADA3</accession>
<dbReference type="GO" id="GO:0005524">
    <property type="term" value="F:ATP binding"/>
    <property type="evidence" value="ECO:0007669"/>
    <property type="project" value="InterPro"/>
</dbReference>
<sequence>MYHAVLTWLLLLPPAPPLLKLGPAAPEGVALPLVAAGVAAVAAVEDGAAPPAEEEGVASESTRRHMMMLRKGARRHWIWTILANTQPDDAQLGTSWFTLVLDWRLYIVQEYCDGGPLRKLVQARYLVSELTGPNMPVICQVALELAQALAHLHSKNIIHGDLNPNNVLLKRDVSSPIGFRVKMAE</sequence>
<protein>
    <submittedName>
        <fullName evidence="3">Serine/threonine-protein kinase ULK3</fullName>
    </submittedName>
</protein>
<dbReference type="SUPFAM" id="SSF56112">
    <property type="entry name" value="Protein kinase-like (PK-like)"/>
    <property type="match status" value="1"/>
</dbReference>
<dbReference type="AlphaFoldDB" id="A0A2J8ADA3"/>
<keyword evidence="3" id="KW-0808">Transferase</keyword>
<comment type="caution">
    <text evidence="3">The sequence shown here is derived from an EMBL/GenBank/DDBJ whole genome shotgun (WGS) entry which is preliminary data.</text>
</comment>
<evidence type="ECO:0000313" key="4">
    <source>
        <dbReference type="Proteomes" id="UP000236333"/>
    </source>
</evidence>
<dbReference type="PANTHER" id="PTHR44329:SF214">
    <property type="entry name" value="PROTEIN KINASE DOMAIN-CONTAINING PROTEIN"/>
    <property type="match status" value="1"/>
</dbReference>
<reference evidence="3 4" key="1">
    <citation type="journal article" date="2017" name="Mol. Biol. Evol.">
        <title>The 4-celled Tetrabaena socialis nuclear genome reveals the essential components for genetic control of cell number at the origin of multicellularity in the volvocine lineage.</title>
        <authorList>
            <person name="Featherston J."/>
            <person name="Arakaki Y."/>
            <person name="Hanschen E.R."/>
            <person name="Ferris P.J."/>
            <person name="Michod R.E."/>
            <person name="Olson B.J.S.C."/>
            <person name="Nozaki H."/>
            <person name="Durand P.M."/>
        </authorList>
    </citation>
    <scope>NUCLEOTIDE SEQUENCE [LARGE SCALE GENOMIC DNA]</scope>
    <source>
        <strain evidence="3 4">NIES-571</strain>
    </source>
</reference>
<evidence type="ECO:0000256" key="1">
    <source>
        <dbReference type="SAM" id="SignalP"/>
    </source>
</evidence>
<dbReference type="Pfam" id="PF00069">
    <property type="entry name" value="Pkinase"/>
    <property type="match status" value="1"/>
</dbReference>